<dbReference type="Proteomes" id="UP001234297">
    <property type="component" value="Chromosome 8"/>
</dbReference>
<sequence>MNPPPTNPNPNFTFHPPPSPNPNPNSNFYSISFPTAPIPPPPFRPNPYLNPNPNISYAPFPPPLLPQNAITNPNFSSPPLPISESDDMETTISTLKRFLDLAETTLKTASDLIHLPNPHLCACPFDSRHRMPPESLFRHFLSCTSSPSVVDLALLDSLRYPNSLRAPTENHFVRSLLESDADLCLSLDEYGELGGSNFFYKDCPGVVSSSAEDSAKRTFNLPGVLSVECANFICGDRDGEIKNLSDGVLKLRILPTELWALRSEMEIWNDFPSCYSYNGLRVAACLFRLKESYVLKWVILNSPRYGIVIDAPVRDHIFVLLKLCLKAVWREALRSLELALSRGVGEGDGYLNLKSLSFQCLRLVEVLGWLASHLSVLYGNVSGKSIAIDMLKQCLLSAATGSLLFPLEEKRRGADALKEERAKLDVAVDSKGLGPVELTVGGGGAPAPKEIAEDKSLLHGDGSLFGGALSAKGEVFVSQVAAAIAALHERALLEERIKELRFGRPQSKFQRVNEHSSLSIKAIEERGKRPDYRPILEQDGLLWKRAYNPDSSKNKTREELLAEERDYKRRRMSYRGKKVKRSTTQVMRDIIEEHMEEIKQAGGIGCFVKGSTDMGLIQSGSISVGDMTTDIDQFRGRCSSSETSRNHSRAHEKQVHSDHKVTSTRLEDGNAKDQLEKGYGLTDSLYRPREEHHVFHDTYDDRKRSISKNNRDGDHKSRSPQGHKSHRRKDGEHQSRSSHEHRSHRRSHEQHRRHREQYDDETTRNKYDRFDSSSHRSRKRDDRHYSSPSDLVDDMTLSKYDRFYENNSRYGGRINGNLESGTLTQSMFEDRYDPSDYNRYGSKCGDDSSGSGYV</sequence>
<organism evidence="1 2">
    <name type="scientific">Persea americana</name>
    <name type="common">Avocado</name>
    <dbReference type="NCBI Taxonomy" id="3435"/>
    <lineage>
        <taxon>Eukaryota</taxon>
        <taxon>Viridiplantae</taxon>
        <taxon>Streptophyta</taxon>
        <taxon>Embryophyta</taxon>
        <taxon>Tracheophyta</taxon>
        <taxon>Spermatophyta</taxon>
        <taxon>Magnoliopsida</taxon>
        <taxon>Magnoliidae</taxon>
        <taxon>Laurales</taxon>
        <taxon>Lauraceae</taxon>
        <taxon>Persea</taxon>
    </lineage>
</organism>
<proteinExistence type="predicted"/>
<evidence type="ECO:0000313" key="2">
    <source>
        <dbReference type="Proteomes" id="UP001234297"/>
    </source>
</evidence>
<protein>
    <submittedName>
        <fullName evidence="1">Uncharacterized protein</fullName>
    </submittedName>
</protein>
<comment type="caution">
    <text evidence="1">The sequence shown here is derived from an EMBL/GenBank/DDBJ whole genome shotgun (WGS) entry which is preliminary data.</text>
</comment>
<evidence type="ECO:0000313" key="1">
    <source>
        <dbReference type="EMBL" id="KAJ8634371.1"/>
    </source>
</evidence>
<dbReference type="EMBL" id="CM056816">
    <property type="protein sequence ID" value="KAJ8634371.1"/>
    <property type="molecule type" value="Genomic_DNA"/>
</dbReference>
<reference evidence="1 2" key="1">
    <citation type="journal article" date="2022" name="Hortic Res">
        <title>A haplotype resolved chromosomal level avocado genome allows analysis of novel avocado genes.</title>
        <authorList>
            <person name="Nath O."/>
            <person name="Fletcher S.J."/>
            <person name="Hayward A."/>
            <person name="Shaw L.M."/>
            <person name="Masouleh A.K."/>
            <person name="Furtado A."/>
            <person name="Henry R.J."/>
            <person name="Mitter N."/>
        </authorList>
    </citation>
    <scope>NUCLEOTIDE SEQUENCE [LARGE SCALE GENOMIC DNA]</scope>
    <source>
        <strain evidence="2">cv. Hass</strain>
    </source>
</reference>
<keyword evidence="2" id="KW-1185">Reference proteome</keyword>
<name>A0ACC2LMW3_PERAE</name>
<accession>A0ACC2LMW3</accession>
<gene>
    <name evidence="1" type="ORF">MRB53_027707</name>
</gene>